<feature type="compositionally biased region" description="Pro residues" evidence="1">
    <location>
        <begin position="36"/>
        <end position="45"/>
    </location>
</feature>
<evidence type="ECO:0000313" key="3">
    <source>
        <dbReference type="Proteomes" id="UP001055712"/>
    </source>
</evidence>
<comment type="caution">
    <text evidence="2">The sequence shown here is derived from an EMBL/GenBank/DDBJ whole genome shotgun (WGS) entry which is preliminary data.</text>
</comment>
<evidence type="ECO:0000256" key="1">
    <source>
        <dbReference type="SAM" id="MobiDB-lite"/>
    </source>
</evidence>
<reference evidence="2" key="2">
    <citation type="submission" date="2020-11" db="EMBL/GenBank/DDBJ databases">
        <authorList>
            <person name="Cecchin M."/>
            <person name="Marcolungo L."/>
            <person name="Rossato M."/>
            <person name="Girolomoni L."/>
            <person name="Cosentino E."/>
            <person name="Cuine S."/>
            <person name="Li-Beisson Y."/>
            <person name="Delledonne M."/>
            <person name="Ballottari M."/>
        </authorList>
    </citation>
    <scope>NUCLEOTIDE SEQUENCE</scope>
    <source>
        <strain evidence="2">211/11P</strain>
        <tissue evidence="2">Whole cell</tissue>
    </source>
</reference>
<sequence length="147" mass="15730">MLRIRTKPSLAQLERSSDSVEAATPRTPDGASIPKPLCPGAPRAPQPAVRLPAVTPVPWTMPSTGSLADSARLLDSCGECNAPLVLVCLPGPPPPRHRERRPAGVAAAAITAKTKRRRPASTRPYNSISRALMFAARLRRAGRFARK</sequence>
<gene>
    <name evidence="2" type="ORF">D9Q98_006433</name>
</gene>
<reference evidence="2" key="1">
    <citation type="journal article" date="2019" name="Plant J.">
        <title>Chlorella vulgaris genome assembly and annotation reveals the molecular basis for metabolic acclimation to high light conditions.</title>
        <authorList>
            <person name="Cecchin M."/>
            <person name="Marcolungo L."/>
            <person name="Rossato M."/>
            <person name="Girolomoni L."/>
            <person name="Cosentino E."/>
            <person name="Cuine S."/>
            <person name="Li-Beisson Y."/>
            <person name="Delledonne M."/>
            <person name="Ballottari M."/>
        </authorList>
    </citation>
    <scope>NUCLEOTIDE SEQUENCE</scope>
    <source>
        <strain evidence="2">211/11P</strain>
    </source>
</reference>
<organism evidence="2 3">
    <name type="scientific">Chlorella vulgaris</name>
    <name type="common">Green alga</name>
    <dbReference type="NCBI Taxonomy" id="3077"/>
    <lineage>
        <taxon>Eukaryota</taxon>
        <taxon>Viridiplantae</taxon>
        <taxon>Chlorophyta</taxon>
        <taxon>core chlorophytes</taxon>
        <taxon>Trebouxiophyceae</taxon>
        <taxon>Chlorellales</taxon>
        <taxon>Chlorellaceae</taxon>
        <taxon>Chlorella clade</taxon>
        <taxon>Chlorella</taxon>
    </lineage>
</organism>
<evidence type="ECO:0000313" key="2">
    <source>
        <dbReference type="EMBL" id="KAI3428048.1"/>
    </source>
</evidence>
<proteinExistence type="predicted"/>
<feature type="region of interest" description="Disordered" evidence="1">
    <location>
        <begin position="1"/>
        <end position="48"/>
    </location>
</feature>
<dbReference type="EMBL" id="SIDB01000009">
    <property type="protein sequence ID" value="KAI3428048.1"/>
    <property type="molecule type" value="Genomic_DNA"/>
</dbReference>
<protein>
    <submittedName>
        <fullName evidence="2">Uncharacterized protein</fullName>
    </submittedName>
</protein>
<name>A0A9D4TKH4_CHLVU</name>
<dbReference type="AlphaFoldDB" id="A0A9D4TKH4"/>
<accession>A0A9D4TKH4</accession>
<dbReference type="Proteomes" id="UP001055712">
    <property type="component" value="Unassembled WGS sequence"/>
</dbReference>
<keyword evidence="3" id="KW-1185">Reference proteome</keyword>